<evidence type="ECO:0000313" key="3">
    <source>
        <dbReference type="Proteomes" id="UP000298652"/>
    </source>
</evidence>
<name>A0A4V6DCN0_SETVI</name>
<keyword evidence="3" id="KW-1185">Reference proteome</keyword>
<protein>
    <submittedName>
        <fullName evidence="2">Uncharacterized protein</fullName>
    </submittedName>
</protein>
<proteinExistence type="predicted"/>
<gene>
    <name evidence="2" type="ORF">SEVIR_1G113500v2</name>
</gene>
<evidence type="ECO:0000313" key="2">
    <source>
        <dbReference type="EMBL" id="TKW38426.1"/>
    </source>
</evidence>
<dbReference type="EMBL" id="CM016552">
    <property type="protein sequence ID" value="TKW38426.1"/>
    <property type="molecule type" value="Genomic_DNA"/>
</dbReference>
<evidence type="ECO:0000256" key="1">
    <source>
        <dbReference type="SAM" id="MobiDB-lite"/>
    </source>
</evidence>
<reference evidence="2" key="1">
    <citation type="submission" date="2019-03" db="EMBL/GenBank/DDBJ databases">
        <title>WGS assembly of Setaria viridis.</title>
        <authorList>
            <person name="Huang P."/>
            <person name="Jenkins J."/>
            <person name="Grimwood J."/>
            <person name="Barry K."/>
            <person name="Healey A."/>
            <person name="Mamidi S."/>
            <person name="Sreedasyam A."/>
            <person name="Shu S."/>
            <person name="Feldman M."/>
            <person name="Wu J."/>
            <person name="Yu Y."/>
            <person name="Chen C."/>
            <person name="Johnson J."/>
            <person name="Rokhsar D."/>
            <person name="Baxter I."/>
            <person name="Schmutz J."/>
            <person name="Brutnell T."/>
            <person name="Kellogg E."/>
        </authorList>
    </citation>
    <scope>NUCLEOTIDE SEQUENCE [LARGE SCALE GENOMIC DNA]</scope>
</reference>
<dbReference type="Gramene" id="TKW38426">
    <property type="protein sequence ID" value="TKW38426"/>
    <property type="gene ID" value="SEVIR_1G113500v2"/>
</dbReference>
<feature type="region of interest" description="Disordered" evidence="1">
    <location>
        <begin position="1"/>
        <end position="21"/>
    </location>
</feature>
<dbReference type="AlphaFoldDB" id="A0A4V6DCN0"/>
<sequence>MPSYLFRSCGPNSPESISASEISDSSYVREVDKEGRHSFQQYEDCLSENLESRCDSFGRENYIHDNGQTSPDLLSMHSPISRRLQRAQSVESFLDRIHIVVNGDTSCMTVQSKLLGYHALPVPPRGGELVFRPLEHLQPVKYSRAGLSLLGFEETILDNGLTLAETNKVNACLAAAEEALALSIWTTATLCRALSLESVCYITTSFSVNGNIMEGFNTIIMVKQILPLS</sequence>
<dbReference type="Proteomes" id="UP000298652">
    <property type="component" value="Chromosome 1"/>
</dbReference>
<organism evidence="2 3">
    <name type="scientific">Setaria viridis</name>
    <name type="common">Green bristlegrass</name>
    <name type="synonym">Setaria italica subsp. viridis</name>
    <dbReference type="NCBI Taxonomy" id="4556"/>
    <lineage>
        <taxon>Eukaryota</taxon>
        <taxon>Viridiplantae</taxon>
        <taxon>Streptophyta</taxon>
        <taxon>Embryophyta</taxon>
        <taxon>Tracheophyta</taxon>
        <taxon>Spermatophyta</taxon>
        <taxon>Magnoliopsida</taxon>
        <taxon>Liliopsida</taxon>
        <taxon>Poales</taxon>
        <taxon>Poaceae</taxon>
        <taxon>PACMAD clade</taxon>
        <taxon>Panicoideae</taxon>
        <taxon>Panicodae</taxon>
        <taxon>Paniceae</taxon>
        <taxon>Cenchrinae</taxon>
        <taxon>Setaria</taxon>
    </lineage>
</organism>
<accession>A0A4V6DCN0</accession>